<accession>A0A6J4K5E7</accession>
<name>A0A6J4K5E7_9SPHI</name>
<reference evidence="2" key="1">
    <citation type="submission" date="2020-02" db="EMBL/GenBank/DDBJ databases">
        <authorList>
            <person name="Meier V. D."/>
        </authorList>
    </citation>
    <scope>NUCLEOTIDE SEQUENCE</scope>
    <source>
        <strain evidence="2">AVDCRST_MAG56</strain>
    </source>
</reference>
<evidence type="ECO:0008006" key="3">
    <source>
        <dbReference type="Google" id="ProtNLM"/>
    </source>
</evidence>
<dbReference type="AlphaFoldDB" id="A0A6J4K5E7"/>
<organism evidence="2">
    <name type="scientific">uncultured Cytophagales bacterium</name>
    <dbReference type="NCBI Taxonomy" id="158755"/>
    <lineage>
        <taxon>Bacteria</taxon>
        <taxon>Pseudomonadati</taxon>
        <taxon>Bacteroidota</taxon>
        <taxon>Sphingobacteriia</taxon>
        <taxon>Sphingobacteriales</taxon>
        <taxon>environmental samples</taxon>
    </lineage>
</organism>
<sequence>MIDHTALRVCFFVSVSIALAALPGCTGTRKLAAYEAKPLPRLERPFAVQQIVILDQRTDATSREMTLPVLSAPRTYRKHVPALTDAHKSLMETTIREHTTGSGMPVNAVITIQEAYQEFSAGWATEKERGVASLHVTFYDSAADQPVAAGAASGDFFVQSFDATPQMMERVYQGALRNVLYECVKLLNQPPPANGRR</sequence>
<evidence type="ECO:0000256" key="1">
    <source>
        <dbReference type="SAM" id="SignalP"/>
    </source>
</evidence>
<proteinExistence type="predicted"/>
<keyword evidence="1" id="KW-0732">Signal</keyword>
<protein>
    <recommendedName>
        <fullName evidence="3">Lipoprotein</fullName>
    </recommendedName>
</protein>
<evidence type="ECO:0000313" key="2">
    <source>
        <dbReference type="EMBL" id="CAA9296654.1"/>
    </source>
</evidence>
<dbReference type="EMBL" id="CADCTQ010000421">
    <property type="protein sequence ID" value="CAA9296654.1"/>
    <property type="molecule type" value="Genomic_DNA"/>
</dbReference>
<feature type="signal peptide" evidence="1">
    <location>
        <begin position="1"/>
        <end position="20"/>
    </location>
</feature>
<feature type="chain" id="PRO_5026935378" description="Lipoprotein" evidence="1">
    <location>
        <begin position="21"/>
        <end position="197"/>
    </location>
</feature>
<gene>
    <name evidence="2" type="ORF">AVDCRST_MAG56-5169</name>
</gene>